<dbReference type="InterPro" id="IPR000182">
    <property type="entry name" value="GNAT_dom"/>
</dbReference>
<sequence length="223" mass="25068">DPAPDPSLFITVKTTLPRKPFPPNGQRKPLHTERLTLRALVQEDLHALHRLRTQPEVMQWTALKKCDKDLAETQTKLDPFLEPNDAKTYNFAICLRDNRVGDEFIGIGGVHNGGAAFGWPEVGYMFFKESWGKGYATEFLKGFKELWRGLEREEAEVKVDGRCVVLKGDGGGEGAEEMLIAITAKGNGVSQKVLKKCGFEEFVEWRDEKEGGTGDVLPCFRWL</sequence>
<reference evidence="2" key="2">
    <citation type="submission" date="2023-05" db="EMBL/GenBank/DDBJ databases">
        <authorList>
            <consortium name="Lawrence Berkeley National Laboratory"/>
            <person name="Steindorff A."/>
            <person name="Hensen N."/>
            <person name="Bonometti L."/>
            <person name="Westerberg I."/>
            <person name="Brannstrom I.O."/>
            <person name="Guillou S."/>
            <person name="Cros-Aarteil S."/>
            <person name="Calhoun S."/>
            <person name="Haridas S."/>
            <person name="Kuo A."/>
            <person name="Mondo S."/>
            <person name="Pangilinan J."/>
            <person name="Riley R."/>
            <person name="Labutti K."/>
            <person name="Andreopoulos B."/>
            <person name="Lipzen A."/>
            <person name="Chen C."/>
            <person name="Yanf M."/>
            <person name="Daum C."/>
            <person name="Ng V."/>
            <person name="Clum A."/>
            <person name="Ohm R."/>
            <person name="Martin F."/>
            <person name="Silar P."/>
            <person name="Natvig D."/>
            <person name="Lalanne C."/>
            <person name="Gautier V."/>
            <person name="Ament-Velasquez S.L."/>
            <person name="Kruys A."/>
            <person name="Hutchinson M.I."/>
            <person name="Powell A.J."/>
            <person name="Barry K."/>
            <person name="Miller A.N."/>
            <person name="Grigoriev I.V."/>
            <person name="Debuchy R."/>
            <person name="Gladieux P."/>
            <person name="Thoren M.H."/>
            <person name="Johannesson H."/>
        </authorList>
    </citation>
    <scope>NUCLEOTIDE SEQUENCE</scope>
    <source>
        <strain evidence="2">CBS 990.96</strain>
    </source>
</reference>
<reference evidence="2" key="1">
    <citation type="journal article" date="2023" name="Mol. Phylogenet. Evol.">
        <title>Genome-scale phylogeny and comparative genomics of the fungal order Sordariales.</title>
        <authorList>
            <person name="Hensen N."/>
            <person name="Bonometti L."/>
            <person name="Westerberg I."/>
            <person name="Brannstrom I.O."/>
            <person name="Guillou S."/>
            <person name="Cros-Aarteil S."/>
            <person name="Calhoun S."/>
            <person name="Haridas S."/>
            <person name="Kuo A."/>
            <person name="Mondo S."/>
            <person name="Pangilinan J."/>
            <person name="Riley R."/>
            <person name="LaButti K."/>
            <person name="Andreopoulos B."/>
            <person name="Lipzen A."/>
            <person name="Chen C."/>
            <person name="Yan M."/>
            <person name="Daum C."/>
            <person name="Ng V."/>
            <person name="Clum A."/>
            <person name="Steindorff A."/>
            <person name="Ohm R.A."/>
            <person name="Martin F."/>
            <person name="Silar P."/>
            <person name="Natvig D.O."/>
            <person name="Lalanne C."/>
            <person name="Gautier V."/>
            <person name="Ament-Velasquez S.L."/>
            <person name="Kruys A."/>
            <person name="Hutchinson M.I."/>
            <person name="Powell A.J."/>
            <person name="Barry K."/>
            <person name="Miller A.N."/>
            <person name="Grigoriev I.V."/>
            <person name="Debuchy R."/>
            <person name="Gladieux P."/>
            <person name="Hiltunen Thoren M."/>
            <person name="Johannesson H."/>
        </authorList>
    </citation>
    <scope>NUCLEOTIDE SEQUENCE</scope>
    <source>
        <strain evidence="2">CBS 990.96</strain>
    </source>
</reference>
<protein>
    <submittedName>
        <fullName evidence="2">GNAT domain-containing protein</fullName>
    </submittedName>
</protein>
<accession>A0AAN7BTC9</accession>
<evidence type="ECO:0000259" key="1">
    <source>
        <dbReference type="Pfam" id="PF13302"/>
    </source>
</evidence>
<dbReference type="Gene3D" id="3.40.630.30">
    <property type="match status" value="1"/>
</dbReference>
<evidence type="ECO:0000313" key="3">
    <source>
        <dbReference type="Proteomes" id="UP001301958"/>
    </source>
</evidence>
<dbReference type="AlphaFoldDB" id="A0AAN7BTC9"/>
<dbReference type="InterPro" id="IPR016181">
    <property type="entry name" value="Acyl_CoA_acyltransferase"/>
</dbReference>
<dbReference type="Pfam" id="PF13302">
    <property type="entry name" value="Acetyltransf_3"/>
    <property type="match status" value="1"/>
</dbReference>
<dbReference type="InterPro" id="IPR051531">
    <property type="entry name" value="N-acetyltransferase"/>
</dbReference>
<organism evidence="2 3">
    <name type="scientific">Podospora fimiseda</name>
    <dbReference type="NCBI Taxonomy" id="252190"/>
    <lineage>
        <taxon>Eukaryota</taxon>
        <taxon>Fungi</taxon>
        <taxon>Dikarya</taxon>
        <taxon>Ascomycota</taxon>
        <taxon>Pezizomycotina</taxon>
        <taxon>Sordariomycetes</taxon>
        <taxon>Sordariomycetidae</taxon>
        <taxon>Sordariales</taxon>
        <taxon>Podosporaceae</taxon>
        <taxon>Podospora</taxon>
    </lineage>
</organism>
<dbReference type="SUPFAM" id="SSF55729">
    <property type="entry name" value="Acyl-CoA N-acyltransferases (Nat)"/>
    <property type="match status" value="1"/>
</dbReference>
<dbReference type="Proteomes" id="UP001301958">
    <property type="component" value="Unassembled WGS sequence"/>
</dbReference>
<dbReference type="PANTHER" id="PTHR43792">
    <property type="entry name" value="GNAT FAMILY, PUTATIVE (AFU_ORTHOLOGUE AFUA_3G00765)-RELATED-RELATED"/>
    <property type="match status" value="1"/>
</dbReference>
<comment type="caution">
    <text evidence="2">The sequence shown here is derived from an EMBL/GenBank/DDBJ whole genome shotgun (WGS) entry which is preliminary data.</text>
</comment>
<feature type="non-terminal residue" evidence="2">
    <location>
        <position position="1"/>
    </location>
</feature>
<evidence type="ECO:0000313" key="2">
    <source>
        <dbReference type="EMBL" id="KAK4229106.1"/>
    </source>
</evidence>
<keyword evidence="3" id="KW-1185">Reference proteome</keyword>
<feature type="domain" description="N-acetyltransferase" evidence="1">
    <location>
        <begin position="34"/>
        <end position="200"/>
    </location>
</feature>
<feature type="non-terminal residue" evidence="2">
    <location>
        <position position="223"/>
    </location>
</feature>
<dbReference type="PANTHER" id="PTHR43792:SF1">
    <property type="entry name" value="N-ACETYLTRANSFERASE DOMAIN-CONTAINING PROTEIN"/>
    <property type="match status" value="1"/>
</dbReference>
<proteinExistence type="predicted"/>
<gene>
    <name evidence="2" type="ORF">QBC38DRAFT_339952</name>
</gene>
<dbReference type="GO" id="GO:0016747">
    <property type="term" value="F:acyltransferase activity, transferring groups other than amino-acyl groups"/>
    <property type="evidence" value="ECO:0007669"/>
    <property type="project" value="InterPro"/>
</dbReference>
<dbReference type="EMBL" id="MU865311">
    <property type="protein sequence ID" value="KAK4229106.1"/>
    <property type="molecule type" value="Genomic_DNA"/>
</dbReference>
<name>A0AAN7BTC9_9PEZI</name>